<name>A0AA97HPZ3_9FLAO</name>
<evidence type="ECO:0000313" key="2">
    <source>
        <dbReference type="Proteomes" id="UP001302486"/>
    </source>
</evidence>
<keyword evidence="2" id="KW-1185">Reference proteome</keyword>
<accession>A0AA97HPZ3</accession>
<sequence length="40" mass="4395">MNEIDFEIGDDSESVSGLVPVTSKHGADIKFGETIQWNID</sequence>
<gene>
    <name evidence="1" type="ORF">RNZ46_16125</name>
</gene>
<dbReference type="AlphaFoldDB" id="A0AA97HPZ3"/>
<evidence type="ECO:0000313" key="1">
    <source>
        <dbReference type="EMBL" id="WOD43516.1"/>
    </source>
</evidence>
<dbReference type="KEGG" id="hws:RNZ46_16125"/>
<dbReference type="EMBL" id="CP136521">
    <property type="protein sequence ID" value="WOD43516.1"/>
    <property type="molecule type" value="Genomic_DNA"/>
</dbReference>
<proteinExistence type="predicted"/>
<protein>
    <submittedName>
        <fullName evidence="1">Uncharacterized protein</fullName>
    </submittedName>
</protein>
<dbReference type="RefSeq" id="WP_316983200.1">
    <property type="nucleotide sequence ID" value="NZ_CP136521.1"/>
</dbReference>
<organism evidence="1 2">
    <name type="scientific">Hwangdonia lutea</name>
    <dbReference type="NCBI Taxonomy" id="3075823"/>
    <lineage>
        <taxon>Bacteria</taxon>
        <taxon>Pseudomonadati</taxon>
        <taxon>Bacteroidota</taxon>
        <taxon>Flavobacteriia</taxon>
        <taxon>Flavobacteriales</taxon>
        <taxon>Flavobacteriaceae</taxon>
        <taxon>Hwangdonia</taxon>
    </lineage>
</organism>
<dbReference type="Proteomes" id="UP001302486">
    <property type="component" value="Chromosome"/>
</dbReference>
<reference evidence="2" key="1">
    <citation type="submission" date="2024-06" db="EMBL/GenBank/DDBJ databases">
        <title>Hwangdonia haimaensis gen. nov., sp. nov., a member of the family Flavobacteriaceae isolated from the haima cold seep.</title>
        <authorList>
            <person name="Li J."/>
        </authorList>
    </citation>
    <scope>NUCLEOTIDE SEQUENCE [LARGE SCALE GENOMIC DNA]</scope>
    <source>
        <strain evidence="2">SCSIO 19198</strain>
    </source>
</reference>